<proteinExistence type="predicted"/>
<protein>
    <submittedName>
        <fullName evidence="1">Uncharacterized protein</fullName>
    </submittedName>
</protein>
<accession>A0A367JTU6</accession>
<dbReference type="OrthoDB" id="2256418at2759"/>
<sequence>MVSSTSTDCLKTYFEQQNDTEAASMVAAVIAMLPSHPQEPIDVAALETTLLIKESEIAALNEVIFKWRNRAIELEMYYQDQLDNLQRQCRSELKSMESRCHLKLQEKDDIISNLKDQVDHLVSIQCNNRCSSQEPSFIEEEEEEEDNASSVYDREAEQQWIESPKSENILNSIQDTMRAIEQELNFHALRAADNNEQEPYHSSLIGCYSSNTLVHPETKHKSKKPFMHRIMKKAFPKLCQQKRKLYKSQDVSARENTDEALAMCSADQPYQKSIPMLSMMSSLQDNAMIAT</sequence>
<evidence type="ECO:0000313" key="2">
    <source>
        <dbReference type="Proteomes" id="UP000253551"/>
    </source>
</evidence>
<gene>
    <name evidence="1" type="ORF">CU098_005487</name>
</gene>
<reference evidence="1 2" key="1">
    <citation type="journal article" date="2018" name="G3 (Bethesda)">
        <title>Phylogenetic and Phylogenomic Definition of Rhizopus Species.</title>
        <authorList>
            <person name="Gryganskyi A.P."/>
            <person name="Golan J."/>
            <person name="Dolatabadi S."/>
            <person name="Mondo S."/>
            <person name="Robb S."/>
            <person name="Idnurm A."/>
            <person name="Muszewska A."/>
            <person name="Steczkiewicz K."/>
            <person name="Masonjones S."/>
            <person name="Liao H.L."/>
            <person name="Gajdeczka M.T."/>
            <person name="Anike F."/>
            <person name="Vuek A."/>
            <person name="Anishchenko I.M."/>
            <person name="Voigt K."/>
            <person name="de Hoog G.S."/>
            <person name="Smith M.E."/>
            <person name="Heitman J."/>
            <person name="Vilgalys R."/>
            <person name="Stajich J.E."/>
        </authorList>
    </citation>
    <scope>NUCLEOTIDE SEQUENCE [LARGE SCALE GENOMIC DNA]</scope>
    <source>
        <strain evidence="1 2">LSU 92-RS-03</strain>
    </source>
</reference>
<keyword evidence="2" id="KW-1185">Reference proteome</keyword>
<dbReference type="Proteomes" id="UP000253551">
    <property type="component" value="Unassembled WGS sequence"/>
</dbReference>
<evidence type="ECO:0000313" key="1">
    <source>
        <dbReference type="EMBL" id="RCH93338.1"/>
    </source>
</evidence>
<dbReference type="AlphaFoldDB" id="A0A367JTU6"/>
<comment type="caution">
    <text evidence="1">The sequence shown here is derived from an EMBL/GenBank/DDBJ whole genome shotgun (WGS) entry which is preliminary data.</text>
</comment>
<dbReference type="EMBL" id="PJQM01002710">
    <property type="protein sequence ID" value="RCH93338.1"/>
    <property type="molecule type" value="Genomic_DNA"/>
</dbReference>
<name>A0A367JTU6_RHIST</name>
<organism evidence="1 2">
    <name type="scientific">Rhizopus stolonifer</name>
    <name type="common">Rhizopus nigricans</name>
    <dbReference type="NCBI Taxonomy" id="4846"/>
    <lineage>
        <taxon>Eukaryota</taxon>
        <taxon>Fungi</taxon>
        <taxon>Fungi incertae sedis</taxon>
        <taxon>Mucoromycota</taxon>
        <taxon>Mucoromycotina</taxon>
        <taxon>Mucoromycetes</taxon>
        <taxon>Mucorales</taxon>
        <taxon>Mucorineae</taxon>
        <taxon>Rhizopodaceae</taxon>
        <taxon>Rhizopus</taxon>
    </lineage>
</organism>